<feature type="chain" id="PRO_5002431272" description="Secreted protein" evidence="1">
    <location>
        <begin position="19"/>
        <end position="76"/>
    </location>
</feature>
<reference evidence="2" key="1">
    <citation type="submission" date="2014-11" db="EMBL/GenBank/DDBJ databases">
        <authorList>
            <person name="Amaro Gonzalez C."/>
        </authorList>
    </citation>
    <scope>NUCLEOTIDE SEQUENCE</scope>
</reference>
<feature type="signal peptide" evidence="1">
    <location>
        <begin position="1"/>
        <end position="18"/>
    </location>
</feature>
<proteinExistence type="predicted"/>
<dbReference type="EMBL" id="GBXM01105939">
    <property type="protein sequence ID" value="JAH02638.1"/>
    <property type="molecule type" value="Transcribed_RNA"/>
</dbReference>
<reference evidence="2" key="2">
    <citation type="journal article" date="2015" name="Fish Shellfish Immunol.">
        <title>Early steps in the European eel (Anguilla anguilla)-Vibrio vulnificus interaction in the gills: Role of the RtxA13 toxin.</title>
        <authorList>
            <person name="Callol A."/>
            <person name="Pajuelo D."/>
            <person name="Ebbesson L."/>
            <person name="Teles M."/>
            <person name="MacKenzie S."/>
            <person name="Amaro C."/>
        </authorList>
    </citation>
    <scope>NUCLEOTIDE SEQUENCE</scope>
</reference>
<sequence>MCFCRIVLFCFVTSSLRSSFYFSVVVSHREPGQAGELSDGKKHSVILILFSFDFLSYTDSCTRSHWAALFLSLFSG</sequence>
<protein>
    <recommendedName>
        <fullName evidence="3">Secreted protein</fullName>
    </recommendedName>
</protein>
<evidence type="ECO:0000256" key="1">
    <source>
        <dbReference type="SAM" id="SignalP"/>
    </source>
</evidence>
<evidence type="ECO:0000313" key="2">
    <source>
        <dbReference type="EMBL" id="JAH02638.1"/>
    </source>
</evidence>
<keyword evidence="1" id="KW-0732">Signal</keyword>
<name>A0A0E9PFJ6_ANGAN</name>
<organism evidence="2">
    <name type="scientific">Anguilla anguilla</name>
    <name type="common">European freshwater eel</name>
    <name type="synonym">Muraena anguilla</name>
    <dbReference type="NCBI Taxonomy" id="7936"/>
    <lineage>
        <taxon>Eukaryota</taxon>
        <taxon>Metazoa</taxon>
        <taxon>Chordata</taxon>
        <taxon>Craniata</taxon>
        <taxon>Vertebrata</taxon>
        <taxon>Euteleostomi</taxon>
        <taxon>Actinopterygii</taxon>
        <taxon>Neopterygii</taxon>
        <taxon>Teleostei</taxon>
        <taxon>Anguilliformes</taxon>
        <taxon>Anguillidae</taxon>
        <taxon>Anguilla</taxon>
    </lineage>
</organism>
<accession>A0A0E9PFJ6</accession>
<dbReference type="AlphaFoldDB" id="A0A0E9PFJ6"/>
<evidence type="ECO:0008006" key="3">
    <source>
        <dbReference type="Google" id="ProtNLM"/>
    </source>
</evidence>